<accession>A0A3S4EX14</accession>
<proteinExistence type="predicted"/>
<dbReference type="Proteomes" id="UP000289323">
    <property type="component" value="Unassembled WGS sequence"/>
</dbReference>
<organism evidence="1 2">
    <name type="scientific">Thermothielavioides terrestris</name>
    <dbReference type="NCBI Taxonomy" id="2587410"/>
    <lineage>
        <taxon>Eukaryota</taxon>
        <taxon>Fungi</taxon>
        <taxon>Dikarya</taxon>
        <taxon>Ascomycota</taxon>
        <taxon>Pezizomycotina</taxon>
        <taxon>Sordariomycetes</taxon>
        <taxon>Sordariomycetidae</taxon>
        <taxon>Sordariales</taxon>
        <taxon>Chaetomiaceae</taxon>
        <taxon>Thermothielavioides</taxon>
    </lineage>
</organism>
<sequence length="108" mass="12324">MAKKKGSRSIVREFDEYFGSGTLEDWQRLCRDIGLDGDFSSINKCRKALRTVHVNIYDLIDAVRAGRTPHRFGNAQQLAEYTVRTGKIYPKKHAKAMGPVKVLLRMIL</sequence>
<evidence type="ECO:0000313" key="1">
    <source>
        <dbReference type="EMBL" id="SPQ18247.1"/>
    </source>
</evidence>
<protein>
    <submittedName>
        <fullName evidence="1">83659e7c-9432-4b69-9236-78d5f2fac2f7</fullName>
    </submittedName>
</protein>
<name>A0A3S4EX14_9PEZI</name>
<gene>
    <name evidence="1" type="ORF">TT172_LOCUS666</name>
</gene>
<dbReference type="PANTHER" id="PTHR38846:SF1">
    <property type="entry name" value="C3H1-TYPE DOMAIN-CONTAINING PROTEIN"/>
    <property type="match status" value="1"/>
</dbReference>
<evidence type="ECO:0000313" key="2">
    <source>
        <dbReference type="Proteomes" id="UP000289323"/>
    </source>
</evidence>
<dbReference type="EMBL" id="OUUZ01000001">
    <property type="protein sequence ID" value="SPQ18247.1"/>
    <property type="molecule type" value="Genomic_DNA"/>
</dbReference>
<reference evidence="1 2" key="1">
    <citation type="submission" date="2018-04" db="EMBL/GenBank/DDBJ databases">
        <authorList>
            <person name="Huttner S."/>
            <person name="Dainat J."/>
        </authorList>
    </citation>
    <scope>NUCLEOTIDE SEQUENCE [LARGE SCALE GENOMIC DNA]</scope>
</reference>
<dbReference type="AlphaFoldDB" id="A0A3S4EX14"/>
<dbReference type="PANTHER" id="PTHR38846">
    <property type="entry name" value="C3H1-TYPE DOMAIN-CONTAINING PROTEIN"/>
    <property type="match status" value="1"/>
</dbReference>